<evidence type="ECO:0000256" key="4">
    <source>
        <dbReference type="ARBA" id="ARBA00022574"/>
    </source>
</evidence>
<evidence type="ECO:0000256" key="1">
    <source>
        <dbReference type="ARBA" id="ARBA00002530"/>
    </source>
</evidence>
<organism evidence="6 7">
    <name type="scientific">Larinioides sclopetarius</name>
    <dbReference type="NCBI Taxonomy" id="280406"/>
    <lineage>
        <taxon>Eukaryota</taxon>
        <taxon>Metazoa</taxon>
        <taxon>Ecdysozoa</taxon>
        <taxon>Arthropoda</taxon>
        <taxon>Chelicerata</taxon>
        <taxon>Arachnida</taxon>
        <taxon>Araneae</taxon>
        <taxon>Araneomorphae</taxon>
        <taxon>Entelegynae</taxon>
        <taxon>Araneoidea</taxon>
        <taxon>Araneidae</taxon>
        <taxon>Larinioides</taxon>
    </lineage>
</organism>
<dbReference type="SMART" id="SM00320">
    <property type="entry name" value="WD40"/>
    <property type="match status" value="4"/>
</dbReference>
<dbReference type="InterPro" id="IPR015943">
    <property type="entry name" value="WD40/YVTN_repeat-like_dom_sf"/>
</dbReference>
<comment type="function">
    <text evidence="1">Specifically binds 5-hydroxymethylcytosine (5hmC), suggesting that it acts as a specific reader of 5hmC.</text>
</comment>
<gene>
    <name evidence="6" type="ORF">LARSCL_LOCUS17788</name>
</gene>
<dbReference type="GO" id="GO:0003677">
    <property type="term" value="F:DNA binding"/>
    <property type="evidence" value="ECO:0007669"/>
    <property type="project" value="TreeGrafter"/>
</dbReference>
<sequence length="532" mass="60332">MKRKISCVEFEDNVKKVKDEKPHIGKLSEYEKMVQKNRDEKTAFLQALRIDEVKEGLNESIKNLKPKRTPRNTNIKSPKSVLMPQVPTRKSLRLAKVDIDLSWKAVEARALAEAEKEVEKVLKVKGDVENVMKFHKGHRRDIHNSTTLMKRKIGKIINKRVAKAIKDSSSSNELPPILKFEEAITGDNVYADFLQDFDDLDFKTPKPFTDYVSCFKNMKIDESKIAKVVNGRITAMAIHPMKEKVIVSAGNKYGAIGFWHVNSDSIPYEFKPHLFGVSCLKYNSGSVNQIMSCSYDGTMRCGDMEKRVFNEVFNISDETSCNYFDFISPTTTIICHRNGNVSLVDIRSDSKSAEKSHKCHEYSVKTVSVHPVNKNYFVSADMKGFLSLWDLRKLQKKPVVEVHHHRKVITSAFFSPVTGNSILTTSADDSLCLFDCSKLGSALSLDTKARHNNFTGRWLSTFKATWLPNTDDAFVIGSMEYPRRIEIFDNKLDNIYNFQDEYLGCITSTNVFHPSLPVLAGGNSSGKVYIFS</sequence>
<name>A0AAV2B905_9ARAC</name>
<dbReference type="SUPFAM" id="SSF50978">
    <property type="entry name" value="WD40 repeat-like"/>
    <property type="match status" value="1"/>
</dbReference>
<dbReference type="Pfam" id="PF00400">
    <property type="entry name" value="WD40"/>
    <property type="match status" value="1"/>
</dbReference>
<dbReference type="PANTHER" id="PTHR14773">
    <property type="entry name" value="WD REPEAT-CONTAINING PROTEIN 76"/>
    <property type="match status" value="1"/>
</dbReference>
<comment type="caution">
    <text evidence="6">The sequence shown here is derived from an EMBL/GenBank/DDBJ whole genome shotgun (WGS) entry which is preliminary data.</text>
</comment>
<dbReference type="InterPro" id="IPR001680">
    <property type="entry name" value="WD40_rpt"/>
</dbReference>
<dbReference type="GO" id="GO:2000001">
    <property type="term" value="P:regulation of DNA damage checkpoint"/>
    <property type="evidence" value="ECO:0007669"/>
    <property type="project" value="TreeGrafter"/>
</dbReference>
<dbReference type="AlphaFoldDB" id="A0AAV2B905"/>
<accession>A0AAV2B905</accession>
<dbReference type="EMBL" id="CAXIEN010000311">
    <property type="protein sequence ID" value="CAL1292691.1"/>
    <property type="molecule type" value="Genomic_DNA"/>
</dbReference>
<evidence type="ECO:0000256" key="5">
    <source>
        <dbReference type="ARBA" id="ARBA00022737"/>
    </source>
</evidence>
<evidence type="ECO:0000256" key="3">
    <source>
        <dbReference type="ARBA" id="ARBA00021234"/>
    </source>
</evidence>
<keyword evidence="4" id="KW-0853">WD repeat</keyword>
<comment type="similarity">
    <text evidence="2">Belongs to the WD repeat DDB2/WDR76 family.</text>
</comment>
<evidence type="ECO:0000256" key="2">
    <source>
        <dbReference type="ARBA" id="ARBA00005434"/>
    </source>
</evidence>
<keyword evidence="7" id="KW-1185">Reference proteome</keyword>
<dbReference type="PANTHER" id="PTHR14773:SF0">
    <property type="entry name" value="WD REPEAT-CONTAINING PROTEIN 76"/>
    <property type="match status" value="1"/>
</dbReference>
<dbReference type="FunFam" id="2.130.10.10:FF:000180">
    <property type="entry name" value="WD repeat-containing protein 76"/>
    <property type="match status" value="1"/>
</dbReference>
<dbReference type="InterPro" id="IPR050853">
    <property type="entry name" value="WD_repeat_DNA-damage-binding"/>
</dbReference>
<dbReference type="Proteomes" id="UP001497382">
    <property type="component" value="Unassembled WGS sequence"/>
</dbReference>
<dbReference type="InterPro" id="IPR036322">
    <property type="entry name" value="WD40_repeat_dom_sf"/>
</dbReference>
<proteinExistence type="inferred from homology"/>
<dbReference type="GO" id="GO:0005634">
    <property type="term" value="C:nucleus"/>
    <property type="evidence" value="ECO:0007669"/>
    <property type="project" value="TreeGrafter"/>
</dbReference>
<dbReference type="Gene3D" id="2.130.10.10">
    <property type="entry name" value="YVTN repeat-like/Quinoprotein amine dehydrogenase"/>
    <property type="match status" value="1"/>
</dbReference>
<evidence type="ECO:0000313" key="6">
    <source>
        <dbReference type="EMBL" id="CAL1292691.1"/>
    </source>
</evidence>
<evidence type="ECO:0000313" key="7">
    <source>
        <dbReference type="Proteomes" id="UP001497382"/>
    </source>
</evidence>
<keyword evidence="5" id="KW-0677">Repeat</keyword>
<reference evidence="6 7" key="1">
    <citation type="submission" date="2024-04" db="EMBL/GenBank/DDBJ databases">
        <authorList>
            <person name="Rising A."/>
            <person name="Reimegard J."/>
            <person name="Sonavane S."/>
            <person name="Akerstrom W."/>
            <person name="Nylinder S."/>
            <person name="Hedman E."/>
            <person name="Kallberg Y."/>
        </authorList>
    </citation>
    <scope>NUCLEOTIDE SEQUENCE [LARGE SCALE GENOMIC DNA]</scope>
</reference>
<protein>
    <recommendedName>
        <fullName evidence="3">WD repeat-containing protein 76</fullName>
    </recommendedName>
</protein>